<dbReference type="EMBL" id="KI913171">
    <property type="protein sequence ID" value="ETV69925.1"/>
    <property type="molecule type" value="Genomic_DNA"/>
</dbReference>
<proteinExistence type="predicted"/>
<protein>
    <submittedName>
        <fullName evidence="1">Uncharacterized protein</fullName>
    </submittedName>
</protein>
<evidence type="ECO:0000313" key="1">
    <source>
        <dbReference type="EMBL" id="ETV69925.1"/>
    </source>
</evidence>
<gene>
    <name evidence="1" type="ORF">H257_14522</name>
</gene>
<organism evidence="1">
    <name type="scientific">Aphanomyces astaci</name>
    <name type="common">Crayfish plague agent</name>
    <dbReference type="NCBI Taxonomy" id="112090"/>
    <lineage>
        <taxon>Eukaryota</taxon>
        <taxon>Sar</taxon>
        <taxon>Stramenopiles</taxon>
        <taxon>Oomycota</taxon>
        <taxon>Saprolegniomycetes</taxon>
        <taxon>Saprolegniales</taxon>
        <taxon>Verrucalvaceae</taxon>
        <taxon>Aphanomyces</taxon>
    </lineage>
</organism>
<dbReference type="RefSeq" id="XP_009840663.1">
    <property type="nucleotide sequence ID" value="XM_009842361.1"/>
</dbReference>
<name>W4FR02_APHAT</name>
<dbReference type="GeneID" id="20816518"/>
<dbReference type="AlphaFoldDB" id="W4FR02"/>
<sequence>MDKIVWPSITKDHYSSVCLASFTERKSKRVVLQRVDATIQRCSRTVAACKRFQAIRQYLPQNTSTATQHME</sequence>
<dbReference type="VEuPathDB" id="FungiDB:H257_14522"/>
<accession>W4FR02</accession>
<reference evidence="1" key="1">
    <citation type="submission" date="2013-12" db="EMBL/GenBank/DDBJ databases">
        <title>The Genome Sequence of Aphanomyces astaci APO3.</title>
        <authorList>
            <consortium name="The Broad Institute Genomics Platform"/>
            <person name="Russ C."/>
            <person name="Tyler B."/>
            <person name="van West P."/>
            <person name="Dieguez-Uribeondo J."/>
            <person name="Young S.K."/>
            <person name="Zeng Q."/>
            <person name="Gargeya S."/>
            <person name="Fitzgerald M."/>
            <person name="Abouelleil A."/>
            <person name="Alvarado L."/>
            <person name="Chapman S.B."/>
            <person name="Gainer-Dewar J."/>
            <person name="Goldberg J."/>
            <person name="Griggs A."/>
            <person name="Gujja S."/>
            <person name="Hansen M."/>
            <person name="Howarth C."/>
            <person name="Imamovic A."/>
            <person name="Ireland A."/>
            <person name="Larimer J."/>
            <person name="McCowan C."/>
            <person name="Murphy C."/>
            <person name="Pearson M."/>
            <person name="Poon T.W."/>
            <person name="Priest M."/>
            <person name="Roberts A."/>
            <person name="Saif S."/>
            <person name="Shea T."/>
            <person name="Sykes S."/>
            <person name="Wortman J."/>
            <person name="Nusbaum C."/>
            <person name="Birren B."/>
        </authorList>
    </citation>
    <scope>NUCLEOTIDE SEQUENCE [LARGE SCALE GENOMIC DNA]</scope>
    <source>
        <strain evidence="1">APO3</strain>
    </source>
</reference>